<dbReference type="Pfam" id="PF04613">
    <property type="entry name" value="LpxD"/>
    <property type="match status" value="1"/>
</dbReference>
<evidence type="ECO:0000256" key="1">
    <source>
        <dbReference type="ARBA" id="ARBA00022516"/>
    </source>
</evidence>
<dbReference type="Pfam" id="PF14602">
    <property type="entry name" value="Hexapep_2"/>
    <property type="match status" value="1"/>
</dbReference>
<evidence type="ECO:0000256" key="6">
    <source>
        <dbReference type="ARBA" id="ARBA00023315"/>
    </source>
</evidence>
<evidence type="ECO:0000256" key="5">
    <source>
        <dbReference type="ARBA" id="ARBA00023098"/>
    </source>
</evidence>
<dbReference type="PANTHER" id="PTHR43378:SF2">
    <property type="entry name" value="UDP-3-O-ACYLGLUCOSAMINE N-ACYLTRANSFERASE 1, MITOCHONDRIAL-RELATED"/>
    <property type="match status" value="1"/>
</dbReference>
<gene>
    <name evidence="7 9" type="primary">lpxD</name>
    <name evidence="9" type="ORF">E6K78_00370</name>
</gene>
<keyword evidence="1 7" id="KW-0444">Lipid biosynthesis</keyword>
<keyword evidence="3 7" id="KW-0808">Transferase</keyword>
<dbReference type="SUPFAM" id="SSF51161">
    <property type="entry name" value="Trimeric LpxA-like enzymes"/>
    <property type="match status" value="1"/>
</dbReference>
<reference evidence="9 10" key="1">
    <citation type="journal article" date="2019" name="Nat. Microbiol.">
        <title>Mediterranean grassland soil C-N compound turnover is dependent on rainfall and depth, and is mediated by genomically divergent microorganisms.</title>
        <authorList>
            <person name="Diamond S."/>
            <person name="Andeer P.F."/>
            <person name="Li Z."/>
            <person name="Crits-Christoph A."/>
            <person name="Burstein D."/>
            <person name="Anantharaman K."/>
            <person name="Lane K.R."/>
            <person name="Thomas B.C."/>
            <person name="Pan C."/>
            <person name="Northen T.R."/>
            <person name="Banfield J.F."/>
        </authorList>
    </citation>
    <scope>NUCLEOTIDE SEQUENCE [LARGE SCALE GENOMIC DNA]</scope>
    <source>
        <strain evidence="9">WS_8</strain>
    </source>
</reference>
<accession>A0A538TY95</accession>
<evidence type="ECO:0000256" key="4">
    <source>
        <dbReference type="ARBA" id="ARBA00022737"/>
    </source>
</evidence>
<evidence type="ECO:0000256" key="7">
    <source>
        <dbReference type="HAMAP-Rule" id="MF_00523"/>
    </source>
</evidence>
<dbReference type="CDD" id="cd03352">
    <property type="entry name" value="LbH_LpxD"/>
    <property type="match status" value="1"/>
</dbReference>
<dbReference type="NCBIfam" id="TIGR01853">
    <property type="entry name" value="lipid_A_lpxD"/>
    <property type="match status" value="1"/>
</dbReference>
<keyword evidence="5 7" id="KW-0443">Lipid metabolism</keyword>
<dbReference type="UniPathway" id="UPA00973"/>
<proteinExistence type="inferred from homology"/>
<dbReference type="GO" id="GO:0016020">
    <property type="term" value="C:membrane"/>
    <property type="evidence" value="ECO:0007669"/>
    <property type="project" value="GOC"/>
</dbReference>
<comment type="pathway">
    <text evidence="7">Bacterial outer membrane biogenesis; LPS lipid A biosynthesis.</text>
</comment>
<keyword evidence="2 7" id="KW-0441">Lipid A biosynthesis</keyword>
<dbReference type="GO" id="GO:0016410">
    <property type="term" value="F:N-acyltransferase activity"/>
    <property type="evidence" value="ECO:0007669"/>
    <property type="project" value="InterPro"/>
</dbReference>
<dbReference type="InterPro" id="IPR001451">
    <property type="entry name" value="Hexapep"/>
</dbReference>
<protein>
    <recommendedName>
        <fullName evidence="7">UDP-3-O-acylglucosamine N-acyltransferase</fullName>
        <ecNumber evidence="7">2.3.1.191</ecNumber>
    </recommendedName>
</protein>
<dbReference type="InterPro" id="IPR007691">
    <property type="entry name" value="LpxD"/>
</dbReference>
<name>A0A538TY95_UNCEI</name>
<dbReference type="PANTHER" id="PTHR43378">
    <property type="entry name" value="UDP-3-O-ACYLGLUCOSAMINE N-ACYLTRANSFERASE"/>
    <property type="match status" value="1"/>
</dbReference>
<evidence type="ECO:0000313" key="9">
    <source>
        <dbReference type="EMBL" id="TMQ68614.1"/>
    </source>
</evidence>
<feature type="domain" description="UDP-3-O-[3-hydroxymyristoyl] glucosamine N-acyltransferase non-repeat region" evidence="8">
    <location>
        <begin position="23"/>
        <end position="87"/>
    </location>
</feature>
<dbReference type="NCBIfam" id="NF002060">
    <property type="entry name" value="PRK00892.1"/>
    <property type="match status" value="1"/>
</dbReference>
<comment type="caution">
    <text evidence="9">The sequence shown here is derived from an EMBL/GenBank/DDBJ whole genome shotgun (WGS) entry which is preliminary data.</text>
</comment>
<comment type="catalytic activity">
    <reaction evidence="7">
        <text>a UDP-3-O-[(3R)-3-hydroxyacyl]-alpha-D-glucosamine + a (3R)-hydroxyacyl-[ACP] = a UDP-2-N,3-O-bis[(3R)-3-hydroxyacyl]-alpha-D-glucosamine + holo-[ACP] + H(+)</text>
        <dbReference type="Rhea" id="RHEA:53836"/>
        <dbReference type="Rhea" id="RHEA-COMP:9685"/>
        <dbReference type="Rhea" id="RHEA-COMP:9945"/>
        <dbReference type="ChEBI" id="CHEBI:15378"/>
        <dbReference type="ChEBI" id="CHEBI:64479"/>
        <dbReference type="ChEBI" id="CHEBI:78827"/>
        <dbReference type="ChEBI" id="CHEBI:137740"/>
        <dbReference type="ChEBI" id="CHEBI:137748"/>
        <dbReference type="EC" id="2.3.1.191"/>
    </reaction>
</comment>
<dbReference type="Gene3D" id="3.40.1390.10">
    <property type="entry name" value="MurE/MurF, N-terminal domain"/>
    <property type="match status" value="1"/>
</dbReference>
<dbReference type="AlphaFoldDB" id="A0A538TY95"/>
<feature type="active site" description="Proton acceptor" evidence="7">
    <location>
        <position position="239"/>
    </location>
</feature>
<dbReference type="InterPro" id="IPR020573">
    <property type="entry name" value="UDP_GlcNAc_AcTrfase_non-rep"/>
</dbReference>
<dbReference type="PROSITE" id="PS00101">
    <property type="entry name" value="HEXAPEP_TRANSFERASES"/>
    <property type="match status" value="2"/>
</dbReference>
<dbReference type="Gene3D" id="2.160.10.10">
    <property type="entry name" value="Hexapeptide repeat proteins"/>
    <property type="match status" value="1"/>
</dbReference>
<dbReference type="Proteomes" id="UP000316609">
    <property type="component" value="Unassembled WGS sequence"/>
</dbReference>
<keyword evidence="6 7" id="KW-0012">Acyltransferase</keyword>
<sequence length="349" mass="37330">MITRTLASLAAELNGDVVGDDSIVIRGVAGIREALPGDITFIANSRYDAYLEETRASAVICSREPRRASVPLLNVDNPYLAFQRIVRIFRPDLYRPAPGVHPSAWVAADARLEPDVSVGAQCVVESGARIGARAVLMPGCYVGHGVTIGEETYLYPRVTVREECVIGARCILHPGVVIGSDGFGFAFDQGRYHKVPQVGNVVIGDDVEIGANTTVDRATTHCTQIGSGTKIDNLVQIGHNVIIGKHCIIVAQVGISGSTELEDFVTLGGQAGLVGHIRIGKGSMVGAKSGVSKGVPPDTVVSGYPAVSHGLWKRLTALIQRLPQLFQRTRELEERVAKLERQGAEERVP</sequence>
<comment type="similarity">
    <text evidence="7">Belongs to the transferase hexapeptide repeat family. LpxD subfamily.</text>
</comment>
<dbReference type="InterPro" id="IPR011004">
    <property type="entry name" value="Trimer_LpxA-like_sf"/>
</dbReference>
<dbReference type="InterPro" id="IPR018357">
    <property type="entry name" value="Hexapep_transf_CS"/>
</dbReference>
<comment type="subunit">
    <text evidence="7">Homotrimer.</text>
</comment>
<organism evidence="9 10">
    <name type="scientific">Eiseniibacteriota bacterium</name>
    <dbReference type="NCBI Taxonomy" id="2212470"/>
    <lineage>
        <taxon>Bacteria</taxon>
        <taxon>Candidatus Eiseniibacteriota</taxon>
    </lineage>
</organism>
<dbReference type="EC" id="2.3.1.191" evidence="7"/>
<evidence type="ECO:0000313" key="10">
    <source>
        <dbReference type="Proteomes" id="UP000316609"/>
    </source>
</evidence>
<dbReference type="GO" id="GO:0009245">
    <property type="term" value="P:lipid A biosynthetic process"/>
    <property type="evidence" value="ECO:0007669"/>
    <property type="project" value="UniProtKB-UniRule"/>
</dbReference>
<dbReference type="HAMAP" id="MF_00523">
    <property type="entry name" value="LpxD"/>
    <property type="match status" value="1"/>
</dbReference>
<evidence type="ECO:0000256" key="2">
    <source>
        <dbReference type="ARBA" id="ARBA00022556"/>
    </source>
</evidence>
<keyword evidence="4 7" id="KW-0677">Repeat</keyword>
<evidence type="ECO:0000256" key="3">
    <source>
        <dbReference type="ARBA" id="ARBA00022679"/>
    </source>
</evidence>
<dbReference type="Pfam" id="PF00132">
    <property type="entry name" value="Hexapep"/>
    <property type="match status" value="2"/>
</dbReference>
<dbReference type="GO" id="GO:0103118">
    <property type="term" value="F:UDP-3-O-[(3R)-3-hydroxyacyl]-glucosamine N-acyltransferase activity"/>
    <property type="evidence" value="ECO:0007669"/>
    <property type="project" value="UniProtKB-EC"/>
</dbReference>
<evidence type="ECO:0000259" key="8">
    <source>
        <dbReference type="Pfam" id="PF04613"/>
    </source>
</evidence>
<comment type="function">
    <text evidence="7">Catalyzes the N-acylation of UDP-3-O-acylglucosamine using 3-hydroxyacyl-ACP as the acyl donor. Is involved in the biosynthesis of lipid A, a phosphorylated glycolipid that anchors the lipopolysaccharide to the outer membrane of the cell.</text>
</comment>
<dbReference type="EMBL" id="VBOY01000006">
    <property type="protein sequence ID" value="TMQ68614.1"/>
    <property type="molecule type" value="Genomic_DNA"/>
</dbReference>